<evidence type="ECO:0000313" key="1">
    <source>
        <dbReference type="EMBL" id="PCH39623.1"/>
    </source>
</evidence>
<evidence type="ECO:0008006" key="3">
    <source>
        <dbReference type="Google" id="ProtNLM"/>
    </source>
</evidence>
<dbReference type="Proteomes" id="UP000218811">
    <property type="component" value="Unassembled WGS sequence"/>
</dbReference>
<name>A0A2H3JID4_WOLCO</name>
<gene>
    <name evidence="1" type="ORF">WOLCODRAFT_29663</name>
</gene>
<dbReference type="AlphaFoldDB" id="A0A2H3JID4"/>
<dbReference type="STRING" id="742152.A0A2H3JID4"/>
<dbReference type="OrthoDB" id="2785713at2759"/>
<sequence length="448" mass="49410">MKRLLDLNDDVLATILSFVRPADAIQLALTCHDAYSVAMPRYLSDVALGDTDPAVMSGPDQISLFCKYMLADVARRLRHLKALHIREGAFSRDAEGRDDWVSDYSCAPILAETLRQAFNLRTLAIHDLEPLLAAEPALADAFAPLTRLRDVAFHYIGKCTLQMLKLTTCHPQRLEFGMWKDGARVSGDTAAFYTYAGSLCTLNLWQCACLLESLSEDYVSHGVRTLGLGGRIPFLSMAARQFPNATRITFAEECSIGEEAPVAAWSALDYVEGNMPIPFFACRVRRIDLRFTLGAKLRPFSAETAFARTVEMLRQTSPVVLALKIDPALGPAKLAQLVAVLPRLRFLELALHTEERQDADRWMKEYVPCLAKTPLVGLALRGQGRPDAAPEIARLAAATIPTLAHAGVCPAQRWTWFRAERAARGEPVLEALSGTRGEYVGNELRALA</sequence>
<proteinExistence type="predicted"/>
<keyword evidence="2" id="KW-1185">Reference proteome</keyword>
<accession>A0A2H3JID4</accession>
<dbReference type="OMA" id="NLWQCAC"/>
<dbReference type="EMBL" id="KB468020">
    <property type="protein sequence ID" value="PCH39623.1"/>
    <property type="molecule type" value="Genomic_DNA"/>
</dbReference>
<protein>
    <recommendedName>
        <fullName evidence="3">F-box domain-containing protein</fullName>
    </recommendedName>
</protein>
<reference evidence="1 2" key="1">
    <citation type="journal article" date="2012" name="Science">
        <title>The Paleozoic origin of enzymatic lignin decomposition reconstructed from 31 fungal genomes.</title>
        <authorList>
            <person name="Floudas D."/>
            <person name="Binder M."/>
            <person name="Riley R."/>
            <person name="Barry K."/>
            <person name="Blanchette R.A."/>
            <person name="Henrissat B."/>
            <person name="Martinez A.T."/>
            <person name="Otillar R."/>
            <person name="Spatafora J.W."/>
            <person name="Yadav J.S."/>
            <person name="Aerts A."/>
            <person name="Benoit I."/>
            <person name="Boyd A."/>
            <person name="Carlson A."/>
            <person name="Copeland A."/>
            <person name="Coutinho P.M."/>
            <person name="de Vries R.P."/>
            <person name="Ferreira P."/>
            <person name="Findley K."/>
            <person name="Foster B."/>
            <person name="Gaskell J."/>
            <person name="Glotzer D."/>
            <person name="Gorecki P."/>
            <person name="Heitman J."/>
            <person name="Hesse C."/>
            <person name="Hori C."/>
            <person name="Igarashi K."/>
            <person name="Jurgens J.A."/>
            <person name="Kallen N."/>
            <person name="Kersten P."/>
            <person name="Kohler A."/>
            <person name="Kuees U."/>
            <person name="Kumar T.K.A."/>
            <person name="Kuo A."/>
            <person name="LaButti K."/>
            <person name="Larrondo L.F."/>
            <person name="Lindquist E."/>
            <person name="Ling A."/>
            <person name="Lombard V."/>
            <person name="Lucas S."/>
            <person name="Lundell T."/>
            <person name="Martin R."/>
            <person name="McLaughlin D.J."/>
            <person name="Morgenstern I."/>
            <person name="Morin E."/>
            <person name="Murat C."/>
            <person name="Nagy L.G."/>
            <person name="Nolan M."/>
            <person name="Ohm R.A."/>
            <person name="Patyshakuliyeva A."/>
            <person name="Rokas A."/>
            <person name="Ruiz-Duenas F.J."/>
            <person name="Sabat G."/>
            <person name="Salamov A."/>
            <person name="Samejima M."/>
            <person name="Schmutz J."/>
            <person name="Slot J.C."/>
            <person name="St John F."/>
            <person name="Stenlid J."/>
            <person name="Sun H."/>
            <person name="Sun S."/>
            <person name="Syed K."/>
            <person name="Tsang A."/>
            <person name="Wiebenga A."/>
            <person name="Young D."/>
            <person name="Pisabarro A."/>
            <person name="Eastwood D.C."/>
            <person name="Martin F."/>
            <person name="Cullen D."/>
            <person name="Grigoriev I.V."/>
            <person name="Hibbett D.S."/>
        </authorList>
    </citation>
    <scope>NUCLEOTIDE SEQUENCE [LARGE SCALE GENOMIC DNA]</scope>
    <source>
        <strain evidence="1 2">MD-104</strain>
    </source>
</reference>
<organism evidence="1 2">
    <name type="scientific">Wolfiporia cocos (strain MD-104)</name>
    <name type="common">Brown rot fungus</name>
    <dbReference type="NCBI Taxonomy" id="742152"/>
    <lineage>
        <taxon>Eukaryota</taxon>
        <taxon>Fungi</taxon>
        <taxon>Dikarya</taxon>
        <taxon>Basidiomycota</taxon>
        <taxon>Agaricomycotina</taxon>
        <taxon>Agaricomycetes</taxon>
        <taxon>Polyporales</taxon>
        <taxon>Phaeolaceae</taxon>
        <taxon>Wolfiporia</taxon>
    </lineage>
</organism>
<evidence type="ECO:0000313" key="2">
    <source>
        <dbReference type="Proteomes" id="UP000218811"/>
    </source>
</evidence>